<protein>
    <submittedName>
        <fullName evidence="2">Uncharacterized protein</fullName>
    </submittedName>
</protein>
<gene>
    <name evidence="2" type="ORF">CP967_08590</name>
</gene>
<organism evidence="2 3">
    <name type="scientific">Streptomyces nitrosporeus</name>
    <dbReference type="NCBI Taxonomy" id="28894"/>
    <lineage>
        <taxon>Bacteria</taxon>
        <taxon>Bacillati</taxon>
        <taxon>Actinomycetota</taxon>
        <taxon>Actinomycetes</taxon>
        <taxon>Kitasatosporales</taxon>
        <taxon>Streptomycetaceae</taxon>
        <taxon>Streptomyces</taxon>
    </lineage>
</organism>
<sequence length="73" mass="7847">MRTRTTAAALITASLLALTACSNEYTADDCAAAITDTSTKTNRPIECQDISDEDYETLILGHILKNDGILPTE</sequence>
<dbReference type="KEGG" id="snk:CP967_08590"/>
<feature type="chain" id="PRO_5038690519" evidence="1">
    <location>
        <begin position="23"/>
        <end position="73"/>
    </location>
</feature>
<proteinExistence type="predicted"/>
<keyword evidence="3" id="KW-1185">Reference proteome</keyword>
<dbReference type="RefSeq" id="WP_150487385.1">
    <property type="nucleotide sequence ID" value="NZ_BMUV01000001.1"/>
</dbReference>
<feature type="signal peptide" evidence="1">
    <location>
        <begin position="1"/>
        <end position="22"/>
    </location>
</feature>
<dbReference type="PROSITE" id="PS51257">
    <property type="entry name" value="PROKAR_LIPOPROTEIN"/>
    <property type="match status" value="1"/>
</dbReference>
<evidence type="ECO:0000313" key="2">
    <source>
        <dbReference type="EMBL" id="QEU72019.1"/>
    </source>
</evidence>
<evidence type="ECO:0000256" key="1">
    <source>
        <dbReference type="SAM" id="SignalP"/>
    </source>
</evidence>
<keyword evidence="1" id="KW-0732">Signal</keyword>
<dbReference type="AlphaFoldDB" id="A0A5J6F6R9"/>
<reference evidence="2 3" key="1">
    <citation type="submission" date="2017-09" db="EMBL/GenBank/DDBJ databases">
        <authorList>
            <person name="Lee N."/>
            <person name="Cho B.-K."/>
        </authorList>
    </citation>
    <scope>NUCLEOTIDE SEQUENCE [LARGE SCALE GENOMIC DNA]</scope>
    <source>
        <strain evidence="2 3">ATCC 12769</strain>
    </source>
</reference>
<evidence type="ECO:0000313" key="3">
    <source>
        <dbReference type="Proteomes" id="UP000326178"/>
    </source>
</evidence>
<name>A0A5J6F6R9_9ACTN</name>
<dbReference type="Proteomes" id="UP000326178">
    <property type="component" value="Chromosome"/>
</dbReference>
<dbReference type="EMBL" id="CP023702">
    <property type="protein sequence ID" value="QEU72019.1"/>
    <property type="molecule type" value="Genomic_DNA"/>
</dbReference>
<accession>A0A5J6F6R9</accession>